<dbReference type="Proteomes" id="UP001211005">
    <property type="component" value="Chromosome"/>
</dbReference>
<proteinExistence type="predicted"/>
<dbReference type="RefSeq" id="WP_269561140.1">
    <property type="nucleotide sequence ID" value="NZ_CP114767.1"/>
</dbReference>
<evidence type="ECO:0000313" key="2">
    <source>
        <dbReference type="EMBL" id="WBA43095.1"/>
    </source>
</evidence>
<organism evidence="2 3">
    <name type="scientific">Hymenobacter canadensis</name>
    <dbReference type="NCBI Taxonomy" id="2999067"/>
    <lineage>
        <taxon>Bacteria</taxon>
        <taxon>Pseudomonadati</taxon>
        <taxon>Bacteroidota</taxon>
        <taxon>Cytophagia</taxon>
        <taxon>Cytophagales</taxon>
        <taxon>Hymenobacteraceae</taxon>
        <taxon>Hymenobacter</taxon>
    </lineage>
</organism>
<name>A0ABY7LWH7_9BACT</name>
<protein>
    <recommendedName>
        <fullName evidence="4">Glycosyltransferase RgtA/B/C/D-like domain-containing protein</fullName>
    </recommendedName>
</protein>
<feature type="transmembrane region" description="Helical" evidence="1">
    <location>
        <begin position="319"/>
        <end position="340"/>
    </location>
</feature>
<evidence type="ECO:0008006" key="4">
    <source>
        <dbReference type="Google" id="ProtNLM"/>
    </source>
</evidence>
<feature type="transmembrane region" description="Helical" evidence="1">
    <location>
        <begin position="222"/>
        <end position="241"/>
    </location>
</feature>
<gene>
    <name evidence="2" type="ORF">O3303_05895</name>
</gene>
<keyword evidence="1" id="KW-1133">Transmembrane helix</keyword>
<dbReference type="EMBL" id="CP114767">
    <property type="protein sequence ID" value="WBA43095.1"/>
    <property type="molecule type" value="Genomic_DNA"/>
</dbReference>
<feature type="transmembrane region" description="Helical" evidence="1">
    <location>
        <begin position="459"/>
        <end position="476"/>
    </location>
</feature>
<keyword evidence="3" id="KW-1185">Reference proteome</keyword>
<evidence type="ECO:0000313" key="3">
    <source>
        <dbReference type="Proteomes" id="UP001211005"/>
    </source>
</evidence>
<feature type="transmembrane region" description="Helical" evidence="1">
    <location>
        <begin position="194"/>
        <end position="215"/>
    </location>
</feature>
<feature type="transmembrane region" description="Helical" evidence="1">
    <location>
        <begin position="432"/>
        <end position="453"/>
    </location>
</feature>
<evidence type="ECO:0000256" key="1">
    <source>
        <dbReference type="SAM" id="Phobius"/>
    </source>
</evidence>
<keyword evidence="1" id="KW-0812">Transmembrane</keyword>
<keyword evidence="1" id="KW-0472">Membrane</keyword>
<accession>A0ABY7LWH7</accession>
<feature type="transmembrane region" description="Helical" evidence="1">
    <location>
        <begin position="124"/>
        <end position="146"/>
    </location>
</feature>
<feature type="transmembrane region" description="Helical" evidence="1">
    <location>
        <begin position="61"/>
        <end position="85"/>
    </location>
</feature>
<sequence length="583" mass="64829">MRVFAPVPVRALLAFGLLCLLAGSVWLLLIFGPAAYARVQALGHVTYHEGSYRHLRLTLTPARYLALRGGLLAAALLSGSGLWLLSRQRPGLLRREGQHLRQEFGRFGSSMRSTWQQLGRGQQLVFGGLLLALLLVRLWYLVYYPISTDEAASFDYFIHEGPVAISSFYPIPNNHLLFNFMCWPLSCLSTDLHVVMRLPTLLLATVGSAGCYLLLTRQLGFRGATLGTGLFSFTPLGLYYAVAGRGYFLQLVLLLAVFFAALTLWRQPLRQRLAWVVFVGGSILGLYTIPTFVYPLAALGLGLLLRFGGQRQWPAVGRLVLAGTLIVAATGLLYAPVIAVSGLPRLLGNRYVEPLSAAVFWPRFAGHLRVLADMLAGNGRLGLLGGAGLVAVWPLLWWQLPRQRAVLALAGLLLAVPLLLMALQQVLTPARVLLFMACFGSILAGLAAPVLLGWLRVPARAQLALFLLLIGGYEVYQFRRQLTPWRAEHRQEQLMEASYRWLTRHGARQVFLASPQHELFMHHYALLESRPPALATRADPRQTYDFVVLERDAKNPPAWTQPPFYTPAYQDRYVVIYSRATQP</sequence>
<reference evidence="2 3" key="1">
    <citation type="submission" date="2022-12" db="EMBL/GenBank/DDBJ databases">
        <title>Hymenobacter canadensis sp. nov. isolated from lake water of the Cambridge Bay, Canada.</title>
        <authorList>
            <person name="Kim W.H."/>
            <person name="Lee Y.M."/>
        </authorList>
    </citation>
    <scope>NUCLEOTIDE SEQUENCE [LARGE SCALE GENOMIC DNA]</scope>
    <source>
        <strain evidence="2 3">PAMC 29467</strain>
    </source>
</reference>
<feature type="transmembrane region" description="Helical" evidence="1">
    <location>
        <begin position="247"/>
        <end position="266"/>
    </location>
</feature>
<feature type="transmembrane region" description="Helical" evidence="1">
    <location>
        <begin position="406"/>
        <end position="423"/>
    </location>
</feature>
<feature type="transmembrane region" description="Helical" evidence="1">
    <location>
        <begin position="273"/>
        <end position="299"/>
    </location>
</feature>
<feature type="transmembrane region" description="Helical" evidence="1">
    <location>
        <begin position="381"/>
        <end position="400"/>
    </location>
</feature>